<accession>A0A1B6LSP7</accession>
<dbReference type="AlphaFoldDB" id="A0A1B6LSP7"/>
<feature type="compositionally biased region" description="Basic and acidic residues" evidence="1">
    <location>
        <begin position="335"/>
        <end position="344"/>
    </location>
</feature>
<gene>
    <name evidence="2" type="ORF">g.33494</name>
</gene>
<name>A0A1B6LSP7_9HEMI</name>
<protein>
    <submittedName>
        <fullName evidence="2">Uncharacterized protein</fullName>
    </submittedName>
</protein>
<sequence length="354" mass="40082">NLQHLDDRPVFPRDRACAEAWAVGGYEASEKVRLEWIENERLKIQKSVEALLSLRDMRKIKAAEEAKERQLTENGVQEKPTDHSASSGSDSESSGSEEEDKKQTSTGDPSEVGTEILRKHEDEVLLQISSDQGEKIDNRDTPLMANQTCGIPINLKDEESRLPTTEQVSLDDTREKVTSEKQSSLIAEIPDDDLENNKQTLIESLSKKLETPKILIEEVNDDEKDKIDHQSEVVEKIFSNQKPRINLLEVIEEVDANEIETSDTFENIFQKSPDATAQNKSRTRNDNFSFIDSESENTTKSKKLIEELLDSIEEEENTGKQILVKESCIIGHETSETFSDRKGDLSNQENNLSY</sequence>
<reference evidence="2" key="1">
    <citation type="submission" date="2015-11" db="EMBL/GenBank/DDBJ databases">
        <title>De novo transcriptome assembly of four potential Pierce s Disease insect vectors from Arizona vineyards.</title>
        <authorList>
            <person name="Tassone E.E."/>
        </authorList>
    </citation>
    <scope>NUCLEOTIDE SEQUENCE</scope>
</reference>
<feature type="region of interest" description="Disordered" evidence="1">
    <location>
        <begin position="272"/>
        <end position="296"/>
    </location>
</feature>
<feature type="non-terminal residue" evidence="2">
    <location>
        <position position="354"/>
    </location>
</feature>
<proteinExistence type="predicted"/>
<feature type="region of interest" description="Disordered" evidence="1">
    <location>
        <begin position="65"/>
        <end position="120"/>
    </location>
</feature>
<organism evidence="2">
    <name type="scientific">Graphocephala atropunctata</name>
    <dbReference type="NCBI Taxonomy" id="36148"/>
    <lineage>
        <taxon>Eukaryota</taxon>
        <taxon>Metazoa</taxon>
        <taxon>Ecdysozoa</taxon>
        <taxon>Arthropoda</taxon>
        <taxon>Hexapoda</taxon>
        <taxon>Insecta</taxon>
        <taxon>Pterygota</taxon>
        <taxon>Neoptera</taxon>
        <taxon>Paraneoptera</taxon>
        <taxon>Hemiptera</taxon>
        <taxon>Auchenorrhyncha</taxon>
        <taxon>Membracoidea</taxon>
        <taxon>Cicadellidae</taxon>
        <taxon>Cicadellinae</taxon>
        <taxon>Cicadellini</taxon>
        <taxon>Graphocephala</taxon>
    </lineage>
</organism>
<evidence type="ECO:0000256" key="1">
    <source>
        <dbReference type="SAM" id="MobiDB-lite"/>
    </source>
</evidence>
<dbReference type="EMBL" id="GEBQ01013338">
    <property type="protein sequence ID" value="JAT26639.1"/>
    <property type="molecule type" value="Transcribed_RNA"/>
</dbReference>
<feature type="region of interest" description="Disordered" evidence="1">
    <location>
        <begin position="335"/>
        <end position="354"/>
    </location>
</feature>
<evidence type="ECO:0000313" key="2">
    <source>
        <dbReference type="EMBL" id="JAT26639.1"/>
    </source>
</evidence>
<feature type="non-terminal residue" evidence="2">
    <location>
        <position position="1"/>
    </location>
</feature>
<feature type="compositionally biased region" description="Polar residues" evidence="1">
    <location>
        <begin position="345"/>
        <end position="354"/>
    </location>
</feature>